<dbReference type="EMBL" id="CP029289">
    <property type="protein sequence ID" value="AWR96037.1"/>
    <property type="molecule type" value="Genomic_DNA"/>
</dbReference>
<proteinExistence type="predicted"/>
<dbReference type="OrthoDB" id="43013at2157"/>
<accession>A0A2U9IJ25</accession>
<feature type="domain" description="PIN" evidence="1">
    <location>
        <begin position="20"/>
        <end position="115"/>
    </location>
</feature>
<dbReference type="Pfam" id="PF01850">
    <property type="entry name" value="PIN"/>
    <property type="match status" value="1"/>
</dbReference>
<gene>
    <name evidence="2" type="ORF">DFR85_13240</name>
</gene>
<dbReference type="GeneID" id="36833138"/>
<dbReference type="InterPro" id="IPR002716">
    <property type="entry name" value="PIN_dom"/>
</dbReference>
<evidence type="ECO:0000259" key="1">
    <source>
        <dbReference type="Pfam" id="PF01850"/>
    </source>
</evidence>
<reference evidence="2 3" key="1">
    <citation type="submission" date="2018-05" db="EMBL/GenBank/DDBJ databases">
        <title>Complete Genome Sequences of Extremely Thermoacidophilic, Metal-Mobilizing Type-Strain Members of the Archaeal Family Sulfolobaceae: Acidianus brierleyi DSM-1651T, Acidianus sulfidivorans DSM-18786T, Metallosphaera hakonensis DSM-7519T, and Metallosphaera prunae DSM-10039T.</title>
        <authorList>
            <person name="Counts J.A."/>
            <person name="Kelly R.M."/>
        </authorList>
    </citation>
    <scope>NUCLEOTIDE SEQUENCE [LARGE SCALE GENOMIC DNA]</scope>
    <source>
        <strain evidence="2 3">DSM 1651</strain>
    </source>
</reference>
<dbReference type="SUPFAM" id="SSF88723">
    <property type="entry name" value="PIN domain-like"/>
    <property type="match status" value="1"/>
</dbReference>
<sequence length="130" mass="14866">MFSIKTYKLYGLSETANNGEFREYYNKVLNQEVTAYVSVVNLAEVYYVLCRKLGRMKAEKIVKDVIKSGYYEIVGVKPRILKYTSECKCKYSISLADCSAIGTAKFLSAKALFRREKELIGVNEVVEFIN</sequence>
<dbReference type="AlphaFoldDB" id="A0A2U9IJ25"/>
<dbReference type="InterPro" id="IPR029060">
    <property type="entry name" value="PIN-like_dom_sf"/>
</dbReference>
<dbReference type="RefSeq" id="WP_110271915.1">
    <property type="nucleotide sequence ID" value="NZ_CP029289.2"/>
</dbReference>
<dbReference type="Gene3D" id="3.40.50.1010">
    <property type="entry name" value="5'-nuclease"/>
    <property type="match status" value="1"/>
</dbReference>
<name>A0A2U9IJ25_9CREN</name>
<evidence type="ECO:0000313" key="3">
    <source>
        <dbReference type="Proteomes" id="UP000248044"/>
    </source>
</evidence>
<keyword evidence="3" id="KW-1185">Reference proteome</keyword>
<organism evidence="2 3">
    <name type="scientific">Acidianus brierleyi</name>
    <dbReference type="NCBI Taxonomy" id="41673"/>
    <lineage>
        <taxon>Archaea</taxon>
        <taxon>Thermoproteota</taxon>
        <taxon>Thermoprotei</taxon>
        <taxon>Sulfolobales</taxon>
        <taxon>Sulfolobaceae</taxon>
        <taxon>Acidianus</taxon>
    </lineage>
</organism>
<dbReference type="KEGG" id="abri:DFR85_13240"/>
<evidence type="ECO:0000313" key="2">
    <source>
        <dbReference type="EMBL" id="AWR96037.1"/>
    </source>
</evidence>
<dbReference type="Proteomes" id="UP000248044">
    <property type="component" value="Chromosome"/>
</dbReference>
<protein>
    <submittedName>
        <fullName evidence="2">PIN domain-containing protein</fullName>
    </submittedName>
</protein>